<organism evidence="2 3">
    <name type="scientific">Trichonephila clavata</name>
    <name type="common">Joro spider</name>
    <name type="synonym">Nephila clavata</name>
    <dbReference type="NCBI Taxonomy" id="2740835"/>
    <lineage>
        <taxon>Eukaryota</taxon>
        <taxon>Metazoa</taxon>
        <taxon>Ecdysozoa</taxon>
        <taxon>Arthropoda</taxon>
        <taxon>Chelicerata</taxon>
        <taxon>Arachnida</taxon>
        <taxon>Araneae</taxon>
        <taxon>Araneomorphae</taxon>
        <taxon>Entelegynae</taxon>
        <taxon>Araneoidea</taxon>
        <taxon>Nephilidae</taxon>
        <taxon>Trichonephila</taxon>
    </lineage>
</organism>
<dbReference type="AlphaFoldDB" id="A0A8X6GD79"/>
<sequence>CCIAHGGSSAAPTGSNLIDGRVHDLTPLEATPVAPRTMPEG</sequence>
<protein>
    <submittedName>
        <fullName evidence="2">Uncharacterized protein</fullName>
    </submittedName>
</protein>
<evidence type="ECO:0000313" key="2">
    <source>
        <dbReference type="EMBL" id="GFR01997.1"/>
    </source>
</evidence>
<reference evidence="2" key="1">
    <citation type="submission" date="2020-07" db="EMBL/GenBank/DDBJ databases">
        <title>Multicomponent nature underlies the extraordinary mechanical properties of spider dragline silk.</title>
        <authorList>
            <person name="Kono N."/>
            <person name="Nakamura H."/>
            <person name="Mori M."/>
            <person name="Yoshida Y."/>
            <person name="Ohtoshi R."/>
            <person name="Malay A.D."/>
            <person name="Moran D.A.P."/>
            <person name="Tomita M."/>
            <person name="Numata K."/>
            <person name="Arakawa K."/>
        </authorList>
    </citation>
    <scope>NUCLEOTIDE SEQUENCE</scope>
</reference>
<dbReference type="EMBL" id="BMAO01025346">
    <property type="protein sequence ID" value="GFR01997.1"/>
    <property type="molecule type" value="Genomic_DNA"/>
</dbReference>
<dbReference type="Proteomes" id="UP000887116">
    <property type="component" value="Unassembled WGS sequence"/>
</dbReference>
<evidence type="ECO:0000313" key="3">
    <source>
        <dbReference type="Proteomes" id="UP000887116"/>
    </source>
</evidence>
<name>A0A8X6GD79_TRICU</name>
<feature type="region of interest" description="Disordered" evidence="1">
    <location>
        <begin position="1"/>
        <end position="20"/>
    </location>
</feature>
<keyword evidence="3" id="KW-1185">Reference proteome</keyword>
<comment type="caution">
    <text evidence="2">The sequence shown here is derived from an EMBL/GenBank/DDBJ whole genome shotgun (WGS) entry which is preliminary data.</text>
</comment>
<gene>
    <name evidence="2" type="ORF">TNCT_245971</name>
</gene>
<feature type="non-terminal residue" evidence="2">
    <location>
        <position position="1"/>
    </location>
</feature>
<evidence type="ECO:0000256" key="1">
    <source>
        <dbReference type="SAM" id="MobiDB-lite"/>
    </source>
</evidence>
<proteinExistence type="predicted"/>
<accession>A0A8X6GD79</accession>